<dbReference type="RefSeq" id="WP_186506666.1">
    <property type="nucleotide sequence ID" value="NZ_JACNEP010000006.1"/>
</dbReference>
<name>A0A8J6IV62_9ALTE</name>
<organism evidence="1 2">
    <name type="scientific">Neptunicella marina</name>
    <dbReference type="NCBI Taxonomy" id="2125989"/>
    <lineage>
        <taxon>Bacteria</taxon>
        <taxon>Pseudomonadati</taxon>
        <taxon>Pseudomonadota</taxon>
        <taxon>Gammaproteobacteria</taxon>
        <taxon>Alteromonadales</taxon>
        <taxon>Alteromonadaceae</taxon>
        <taxon>Neptunicella</taxon>
    </lineage>
</organism>
<evidence type="ECO:0000313" key="1">
    <source>
        <dbReference type="EMBL" id="MBC3766196.1"/>
    </source>
</evidence>
<reference evidence="1" key="1">
    <citation type="journal article" date="2018" name="Int. J. Syst. Evol. Microbiol.">
        <title>Neptunicella marina gen. nov., sp. nov., isolated from surface seawater.</title>
        <authorList>
            <person name="Liu X."/>
            <person name="Lai Q."/>
            <person name="Du Y."/>
            <person name="Zhang X."/>
            <person name="Liu Z."/>
            <person name="Sun F."/>
            <person name="Shao Z."/>
        </authorList>
    </citation>
    <scope>NUCLEOTIDE SEQUENCE</scope>
    <source>
        <strain evidence="1">S27-2</strain>
    </source>
</reference>
<evidence type="ECO:0000313" key="2">
    <source>
        <dbReference type="Proteomes" id="UP000601768"/>
    </source>
</evidence>
<dbReference type="AlphaFoldDB" id="A0A8J6IV62"/>
<dbReference type="InterPro" id="IPR010836">
    <property type="entry name" value="SapC"/>
</dbReference>
<dbReference type="EMBL" id="JACNEP010000006">
    <property type="protein sequence ID" value="MBC3766196.1"/>
    <property type="molecule type" value="Genomic_DNA"/>
</dbReference>
<protein>
    <submittedName>
        <fullName evidence="1">SapC family protein</fullName>
    </submittedName>
</protein>
<keyword evidence="2" id="KW-1185">Reference proteome</keyword>
<comment type="caution">
    <text evidence="1">The sequence shown here is derived from an EMBL/GenBank/DDBJ whole genome shotgun (WGS) entry which is preliminary data.</text>
</comment>
<gene>
    <name evidence="1" type="ORF">H8B19_09915</name>
</gene>
<dbReference type="Proteomes" id="UP000601768">
    <property type="component" value="Unassembled WGS sequence"/>
</dbReference>
<accession>A0A8J6IV62</accession>
<dbReference type="Pfam" id="PF07277">
    <property type="entry name" value="SapC"/>
    <property type="match status" value="1"/>
</dbReference>
<reference evidence="1" key="2">
    <citation type="submission" date="2020-08" db="EMBL/GenBank/DDBJ databases">
        <authorList>
            <person name="Lai Q."/>
        </authorList>
    </citation>
    <scope>NUCLEOTIDE SEQUENCE</scope>
    <source>
        <strain evidence="1">S27-2</strain>
    </source>
</reference>
<proteinExistence type="predicted"/>
<sequence length="248" mass="27479">MSQTVLLNNIQHQSTRVIASFSAELGDAVASVQVFPTEFIELQKEYAILFRKDADSNQFQATVLLGTEQNENVYLDATHPSGWAAFYVPASVARGPFMIGYQTQQEQGEAVKTPVVHIDMQHPKVNEQQGAELFLEQGGNSPYLQHISKLLEVLHQGIQMQSAMFTAFESCGLIEPVNINFELKSGEKRSLVGNYTINENALRNLSAEQLQQLNQQGFLSLAYAVVASTSNIGKLIERKNNQDSQTGE</sequence>